<keyword evidence="2" id="KW-1185">Reference proteome</keyword>
<dbReference type="OrthoDB" id="1709213at2759"/>
<protein>
    <recommendedName>
        <fullName evidence="3">Mitochondrial protein</fullName>
    </recommendedName>
</protein>
<proteinExistence type="predicted"/>
<name>A0A371FHU5_MUCPR</name>
<accession>A0A371FHU5</accession>
<dbReference type="InterPro" id="IPR043502">
    <property type="entry name" value="DNA/RNA_pol_sf"/>
</dbReference>
<dbReference type="EMBL" id="QJKJ01009044">
    <property type="protein sequence ID" value="RDX77869.1"/>
    <property type="molecule type" value="Genomic_DNA"/>
</dbReference>
<evidence type="ECO:0000313" key="1">
    <source>
        <dbReference type="EMBL" id="RDX77869.1"/>
    </source>
</evidence>
<gene>
    <name evidence="1" type="ORF">CR513_41943</name>
</gene>
<evidence type="ECO:0000313" key="2">
    <source>
        <dbReference type="Proteomes" id="UP000257109"/>
    </source>
</evidence>
<sequence length="96" mass="10304">MVTEGIVLGHLILARGIEVDKSKVDIISSLSNPAFVREVQSFLGHAGFQQDRCASVQAAIEGHGLCLQLALRAKEKTHDCAHPPSTKLGAFVRVDV</sequence>
<dbReference type="AlphaFoldDB" id="A0A371FHU5"/>
<dbReference type="SUPFAM" id="SSF56672">
    <property type="entry name" value="DNA/RNA polymerases"/>
    <property type="match status" value="1"/>
</dbReference>
<evidence type="ECO:0008006" key="3">
    <source>
        <dbReference type="Google" id="ProtNLM"/>
    </source>
</evidence>
<feature type="non-terminal residue" evidence="1">
    <location>
        <position position="1"/>
    </location>
</feature>
<reference evidence="1" key="1">
    <citation type="submission" date="2018-05" db="EMBL/GenBank/DDBJ databases">
        <title>Draft genome of Mucuna pruriens seed.</title>
        <authorList>
            <person name="Nnadi N.E."/>
            <person name="Vos R."/>
            <person name="Hasami M.H."/>
            <person name="Devisetty U.K."/>
            <person name="Aguiy J.C."/>
        </authorList>
    </citation>
    <scope>NUCLEOTIDE SEQUENCE [LARGE SCALE GENOMIC DNA]</scope>
    <source>
        <strain evidence="1">JCA_2017</strain>
    </source>
</reference>
<comment type="caution">
    <text evidence="1">The sequence shown here is derived from an EMBL/GenBank/DDBJ whole genome shotgun (WGS) entry which is preliminary data.</text>
</comment>
<organism evidence="1 2">
    <name type="scientific">Mucuna pruriens</name>
    <name type="common">Velvet bean</name>
    <name type="synonym">Dolichos pruriens</name>
    <dbReference type="NCBI Taxonomy" id="157652"/>
    <lineage>
        <taxon>Eukaryota</taxon>
        <taxon>Viridiplantae</taxon>
        <taxon>Streptophyta</taxon>
        <taxon>Embryophyta</taxon>
        <taxon>Tracheophyta</taxon>
        <taxon>Spermatophyta</taxon>
        <taxon>Magnoliopsida</taxon>
        <taxon>eudicotyledons</taxon>
        <taxon>Gunneridae</taxon>
        <taxon>Pentapetalae</taxon>
        <taxon>rosids</taxon>
        <taxon>fabids</taxon>
        <taxon>Fabales</taxon>
        <taxon>Fabaceae</taxon>
        <taxon>Papilionoideae</taxon>
        <taxon>50 kb inversion clade</taxon>
        <taxon>NPAAA clade</taxon>
        <taxon>indigoferoid/millettioid clade</taxon>
        <taxon>Phaseoleae</taxon>
        <taxon>Mucuna</taxon>
    </lineage>
</organism>
<dbReference type="Proteomes" id="UP000257109">
    <property type="component" value="Unassembled WGS sequence"/>
</dbReference>